<evidence type="ECO:0000256" key="8">
    <source>
        <dbReference type="PIRSR" id="PIRSR618044-2"/>
    </source>
</evidence>
<evidence type="ECO:0000256" key="3">
    <source>
        <dbReference type="ARBA" id="ARBA00022801"/>
    </source>
</evidence>
<dbReference type="Proteomes" id="UP000230633">
    <property type="component" value="Chromosome"/>
</dbReference>
<gene>
    <name evidence="11" type="ORF">CNO13_01265</name>
    <name evidence="12" type="ORF">EZU67_01265</name>
</gene>
<name>A0AAP8YRX4_9SPIR</name>
<dbReference type="InterPro" id="IPR012338">
    <property type="entry name" value="Beta-lactam/transpept-like"/>
</dbReference>
<dbReference type="PANTHER" id="PTHR21581:SF6">
    <property type="entry name" value="TRAFFICKING PROTEIN PARTICLE COMPLEX SUBUNIT 12"/>
    <property type="match status" value="1"/>
</dbReference>
<keyword evidence="3" id="KW-0378">Hydrolase</keyword>
<sequence>MTVVSTIISALILFGVFSEIFSFDSFEFESVVRDAKSIVLLDYDTKCILYAKNPSLIFPPASLTKLVTIYTALVEAEKKNVNLKSTVPISSAASYYNLPLDSSLMFLEEGQKVSFEELLKGLVISSGNDAAIAIAEFIVGGDLNNFVNLMNINVLDLGLKNMNFVDTSGYSRDNKITALEMAFFARAYIEKFEFMLNIHSLKDFVYPKPENLGNTSASKMLNLKQKNKNILILNYPYADGLKTGYIKSSGLNLVATAKKDNIRLIAVILGVDKGANNVGEKKRALIAQRLFEYGFSNYSQFFSLVKLKEKIYNKIIDMGRYFFIGLFKYAFSKDTIDGMGLSLM</sequence>
<evidence type="ECO:0000313" key="13">
    <source>
        <dbReference type="Proteomes" id="UP000230633"/>
    </source>
</evidence>
<dbReference type="GO" id="GO:0009252">
    <property type="term" value="P:peptidoglycan biosynthetic process"/>
    <property type="evidence" value="ECO:0007669"/>
    <property type="project" value="UniProtKB-KW"/>
</dbReference>
<reference evidence="14" key="1">
    <citation type="submission" date="2019-03" db="EMBL/GenBank/DDBJ databases">
        <title>Whole genome sequencing of Borrelia miyamotoi strains isolated at the Russian territory.</title>
        <authorList>
            <person name="Kuleshov K.V."/>
            <person name="Platonov A.E."/>
            <person name="Goptar I.A."/>
            <person name="Shipulin G.A."/>
            <person name="Markelov M.L."/>
            <person name="Koetsveld J."/>
            <person name="Kolyasnikova N.M."/>
            <person name="Sarksyan D.S."/>
            <person name="Toporkova M.G."/>
            <person name="Hovius J.W."/>
        </authorList>
    </citation>
    <scope>NUCLEOTIDE SEQUENCE [LARGE SCALE GENOMIC DNA]</scope>
    <source>
        <strain evidence="11 13">Yekat-1</strain>
        <strain evidence="14">Yekat-76</strain>
    </source>
</reference>
<dbReference type="Gene3D" id="3.40.710.10">
    <property type="entry name" value="DD-peptidase/beta-lactamase superfamily"/>
    <property type="match status" value="1"/>
</dbReference>
<keyword evidence="4" id="KW-0133">Cell shape</keyword>
<evidence type="ECO:0000256" key="6">
    <source>
        <dbReference type="ARBA" id="ARBA00023316"/>
    </source>
</evidence>
<dbReference type="PANTHER" id="PTHR21581">
    <property type="entry name" value="D-ALANYL-D-ALANINE CARBOXYPEPTIDASE"/>
    <property type="match status" value="1"/>
</dbReference>
<dbReference type="EMBL" id="CP036557">
    <property type="protein sequence ID" value="QBK61812.1"/>
    <property type="molecule type" value="Genomic_DNA"/>
</dbReference>
<dbReference type="EMBL" id="CP024333">
    <property type="protein sequence ID" value="ATQ15828.1"/>
    <property type="molecule type" value="Genomic_DNA"/>
</dbReference>
<keyword evidence="6" id="KW-0961">Cell wall biogenesis/degradation</keyword>
<dbReference type="SUPFAM" id="SSF56601">
    <property type="entry name" value="beta-lactamase/transpeptidase-like"/>
    <property type="match status" value="1"/>
</dbReference>
<proteinExistence type="inferred from homology"/>
<evidence type="ECO:0000259" key="10">
    <source>
        <dbReference type="Pfam" id="PF00768"/>
    </source>
</evidence>
<comment type="similarity">
    <text evidence="1 9">Belongs to the peptidase S11 family.</text>
</comment>
<keyword evidence="5" id="KW-0573">Peptidoglycan synthesis</keyword>
<keyword evidence="12" id="KW-0645">Protease</keyword>
<keyword evidence="12" id="KW-0121">Carboxypeptidase</keyword>
<accession>A0AAP8YRX4</accession>
<evidence type="ECO:0000256" key="2">
    <source>
        <dbReference type="ARBA" id="ARBA00022729"/>
    </source>
</evidence>
<feature type="active site" description="Acyl-ester intermediate" evidence="7">
    <location>
        <position position="62"/>
    </location>
</feature>
<evidence type="ECO:0000256" key="7">
    <source>
        <dbReference type="PIRSR" id="PIRSR618044-1"/>
    </source>
</evidence>
<evidence type="ECO:0000256" key="9">
    <source>
        <dbReference type="RuleBase" id="RU004016"/>
    </source>
</evidence>
<dbReference type="PRINTS" id="PR00725">
    <property type="entry name" value="DADACBPTASE1"/>
</dbReference>
<evidence type="ECO:0000313" key="11">
    <source>
        <dbReference type="EMBL" id="ATQ15828.1"/>
    </source>
</evidence>
<keyword evidence="2" id="KW-0732">Signal</keyword>
<dbReference type="InterPro" id="IPR001967">
    <property type="entry name" value="Peptidase_S11_N"/>
</dbReference>
<dbReference type="RefSeq" id="WP_025443592.1">
    <property type="nucleotide sequence ID" value="NZ_AP024371.1"/>
</dbReference>
<dbReference type="GeneID" id="75118304"/>
<feature type="binding site" evidence="8">
    <location>
        <position position="242"/>
    </location>
    <ligand>
        <name>substrate</name>
    </ligand>
</feature>
<dbReference type="Pfam" id="PF00768">
    <property type="entry name" value="Peptidase_S11"/>
    <property type="match status" value="1"/>
</dbReference>
<dbReference type="InterPro" id="IPR018044">
    <property type="entry name" value="Peptidase_S11"/>
</dbReference>
<evidence type="ECO:0000313" key="12">
    <source>
        <dbReference type="EMBL" id="QBK61812.1"/>
    </source>
</evidence>
<evidence type="ECO:0000313" key="14">
    <source>
        <dbReference type="Proteomes" id="UP000291995"/>
    </source>
</evidence>
<dbReference type="AlphaFoldDB" id="A0AAP8YRX4"/>
<feature type="active site" description="Proton acceptor" evidence="7">
    <location>
        <position position="65"/>
    </location>
</feature>
<feature type="domain" description="Peptidase S11 D-alanyl-D-alanine carboxypeptidase A N-terminal" evidence="10">
    <location>
        <begin position="34"/>
        <end position="272"/>
    </location>
</feature>
<dbReference type="GO" id="GO:0006508">
    <property type="term" value="P:proteolysis"/>
    <property type="evidence" value="ECO:0007669"/>
    <property type="project" value="InterPro"/>
</dbReference>
<protein>
    <submittedName>
        <fullName evidence="12">D-alanyl-D-alanine carboxypeptidase</fullName>
    </submittedName>
</protein>
<dbReference type="GO" id="GO:0071555">
    <property type="term" value="P:cell wall organization"/>
    <property type="evidence" value="ECO:0007669"/>
    <property type="project" value="UniProtKB-KW"/>
</dbReference>
<dbReference type="GO" id="GO:0008360">
    <property type="term" value="P:regulation of cell shape"/>
    <property type="evidence" value="ECO:0007669"/>
    <property type="project" value="UniProtKB-KW"/>
</dbReference>
<evidence type="ECO:0000256" key="5">
    <source>
        <dbReference type="ARBA" id="ARBA00022984"/>
    </source>
</evidence>
<reference evidence="12" key="2">
    <citation type="submission" date="2022-12" db="EMBL/GenBank/DDBJ databases">
        <title>Whole genome sequencing of Borrelia miyamotoi strains isolated at the Russian territory.</title>
        <authorList>
            <person name="Kuleshov K.V."/>
            <person name="Platonov A.E."/>
            <person name="Goptar I.A."/>
            <person name="Shipulin G.A."/>
            <person name="Markelov M.L."/>
            <person name="Koetsveld J."/>
            <person name="Kolyasnikova N.M."/>
            <person name="Sarksyan D.S."/>
            <person name="Toporkova M.G."/>
            <person name="Hovius J.W."/>
        </authorList>
    </citation>
    <scope>NUCLEOTIDE SEQUENCE</scope>
    <source>
        <strain evidence="12">Yekat-76</strain>
    </source>
</reference>
<keyword evidence="13" id="KW-1185">Reference proteome</keyword>
<evidence type="ECO:0000256" key="1">
    <source>
        <dbReference type="ARBA" id="ARBA00007164"/>
    </source>
</evidence>
<dbReference type="GO" id="GO:0009002">
    <property type="term" value="F:serine-type D-Ala-D-Ala carboxypeptidase activity"/>
    <property type="evidence" value="ECO:0007669"/>
    <property type="project" value="InterPro"/>
</dbReference>
<organism evidence="12 14">
    <name type="scientific">Borrelia miyamotoi</name>
    <dbReference type="NCBI Taxonomy" id="47466"/>
    <lineage>
        <taxon>Bacteria</taxon>
        <taxon>Pseudomonadati</taxon>
        <taxon>Spirochaetota</taxon>
        <taxon>Spirochaetia</taxon>
        <taxon>Spirochaetales</taxon>
        <taxon>Borreliaceae</taxon>
        <taxon>Borrelia</taxon>
    </lineage>
</organism>
<feature type="active site" evidence="7">
    <location>
        <position position="126"/>
    </location>
</feature>
<evidence type="ECO:0000256" key="4">
    <source>
        <dbReference type="ARBA" id="ARBA00022960"/>
    </source>
</evidence>
<dbReference type="Proteomes" id="UP000291995">
    <property type="component" value="Chromosome"/>
</dbReference>